<protein>
    <submittedName>
        <fullName evidence="1">Uncharacterized protein</fullName>
    </submittedName>
</protein>
<accession>A0A2S9WUV8</accession>
<proteinExistence type="predicted"/>
<name>A0A2S9WUV8_9FLAO</name>
<evidence type="ECO:0000313" key="2">
    <source>
        <dbReference type="Proteomes" id="UP000239532"/>
    </source>
</evidence>
<organism evidence="1 2">
    <name type="scientific">Nonlabens agnitus</name>
    <dbReference type="NCBI Taxonomy" id="870484"/>
    <lineage>
        <taxon>Bacteria</taxon>
        <taxon>Pseudomonadati</taxon>
        <taxon>Bacteroidota</taxon>
        <taxon>Flavobacteriia</taxon>
        <taxon>Flavobacteriales</taxon>
        <taxon>Flavobacteriaceae</taxon>
        <taxon>Nonlabens</taxon>
    </lineage>
</organism>
<sequence length="310" mass="33637">MEIPTLPTVVSRYISNIVLSLFFLIAIITPPTVLGQARPTFNLSQGPTLLPNGAAAEQIGARYIYQNVEVSQDGFVVDAIVTIIDKVNVEEPTADSFIVDSVIGLDNRFEPTINTGPGIGYVEWQVEFVIDGTVVDANDVGTLARLDSFTVEAIDVDGFFEAIITDSYTLEGGTNPATELVVSQNGEFTRFQSDVDFAAGISESNTEYVVRINYNNISSIRFRNGSSNDSNNRQNSVSFLGEVTFNVANTTQVNNPPTVLDNLGNVIFSNESYQANLLDGASDPENNIDPTTIVLFDPNDTSNRGSLNNR</sequence>
<dbReference type="Proteomes" id="UP000239532">
    <property type="component" value="Unassembled WGS sequence"/>
</dbReference>
<dbReference type="EMBL" id="MQUC01000003">
    <property type="protein sequence ID" value="PRP67260.1"/>
    <property type="molecule type" value="Genomic_DNA"/>
</dbReference>
<dbReference type="RefSeq" id="WP_105983017.1">
    <property type="nucleotide sequence ID" value="NZ_MQUC01000003.1"/>
</dbReference>
<comment type="caution">
    <text evidence="1">The sequence shown here is derived from an EMBL/GenBank/DDBJ whole genome shotgun (WGS) entry which is preliminary data.</text>
</comment>
<dbReference type="AlphaFoldDB" id="A0A2S9WUV8"/>
<reference evidence="1 2" key="1">
    <citation type="submission" date="2016-11" db="EMBL/GenBank/DDBJ databases">
        <title>Trade-off between light-utilization and light-protection in marine flavobacteria.</title>
        <authorList>
            <person name="Kumagai Y."/>
        </authorList>
    </citation>
    <scope>NUCLEOTIDE SEQUENCE [LARGE SCALE GENOMIC DNA]</scope>
    <source>
        <strain evidence="1 2">JCM 17109</strain>
    </source>
</reference>
<evidence type="ECO:0000313" key="1">
    <source>
        <dbReference type="EMBL" id="PRP67260.1"/>
    </source>
</evidence>
<dbReference type="OrthoDB" id="599464at2"/>
<gene>
    <name evidence="1" type="ORF">BST86_09170</name>
</gene>
<keyword evidence="2" id="KW-1185">Reference proteome</keyword>